<protein>
    <submittedName>
        <fullName evidence="1">Uncharacterized protein</fullName>
    </submittedName>
</protein>
<gene>
    <name evidence="1" type="ORF">SH580_10320</name>
</gene>
<keyword evidence="2" id="KW-1185">Reference proteome</keyword>
<accession>A0ABZ0RS67</accession>
<sequence>MLPYTKLNPHSRGNGNYALHKPLLLLSILDMTESGEIRSSHLEKTPGLRLRFDAYWAIVQAR</sequence>
<evidence type="ECO:0000313" key="1">
    <source>
        <dbReference type="EMBL" id="WPJ98094.1"/>
    </source>
</evidence>
<dbReference type="EMBL" id="CP138858">
    <property type="protein sequence ID" value="WPJ98094.1"/>
    <property type="molecule type" value="Genomic_DNA"/>
</dbReference>
<dbReference type="RefSeq" id="WP_319834899.1">
    <property type="nucleotide sequence ID" value="NZ_CP138858.1"/>
</dbReference>
<organism evidence="1 2">
    <name type="scientific">Coraliomargarita algicola</name>
    <dbReference type="NCBI Taxonomy" id="3092156"/>
    <lineage>
        <taxon>Bacteria</taxon>
        <taxon>Pseudomonadati</taxon>
        <taxon>Verrucomicrobiota</taxon>
        <taxon>Opitutia</taxon>
        <taxon>Puniceicoccales</taxon>
        <taxon>Coraliomargaritaceae</taxon>
        <taxon>Coraliomargarita</taxon>
    </lineage>
</organism>
<evidence type="ECO:0000313" key="2">
    <source>
        <dbReference type="Proteomes" id="UP001324993"/>
    </source>
</evidence>
<name>A0ABZ0RS67_9BACT</name>
<dbReference type="Proteomes" id="UP001324993">
    <property type="component" value="Chromosome"/>
</dbReference>
<proteinExistence type="predicted"/>
<reference evidence="1 2" key="1">
    <citation type="submission" date="2023-11" db="EMBL/GenBank/DDBJ databases">
        <title>Coraliomargarita sp. nov., isolated from marine algae.</title>
        <authorList>
            <person name="Lee J.K."/>
            <person name="Baek J.H."/>
            <person name="Kim J.M."/>
            <person name="Choi D.G."/>
            <person name="Jeon C.O."/>
        </authorList>
    </citation>
    <scope>NUCLEOTIDE SEQUENCE [LARGE SCALE GENOMIC DNA]</scope>
    <source>
        <strain evidence="1 2">J2-16</strain>
    </source>
</reference>